<reference evidence="1 2" key="1">
    <citation type="journal article" date="2007" name="J. Bacteriol.">
        <title>Genome sequence analysis of the emerging human pathogenic acetic acid bacterium Granulibacter bethesdensis.</title>
        <authorList>
            <person name="Greenberg D.E."/>
            <person name="Porcella S.F."/>
            <person name="Zelazny A.M."/>
            <person name="Virtaneva K."/>
            <person name="Sturdevant D.E."/>
            <person name="Kupko J.J.III."/>
            <person name="Barbian K.D."/>
            <person name="Babar A."/>
            <person name="Dorward D.W."/>
            <person name="Holland S.M."/>
        </authorList>
    </citation>
    <scope>NUCLEOTIDE SEQUENCE [LARGE SCALE GENOMIC DNA]</scope>
    <source>
        <strain evidence="2">ATCC BAA-1260 / CGDNIH1</strain>
    </source>
</reference>
<evidence type="ECO:0000313" key="2">
    <source>
        <dbReference type="Proteomes" id="UP000001963"/>
    </source>
</evidence>
<dbReference type="AlphaFoldDB" id="Q0BT01"/>
<dbReference type="HOGENOM" id="CLU_084995_0_0_5"/>
<dbReference type="Proteomes" id="UP000001963">
    <property type="component" value="Chromosome"/>
</dbReference>
<dbReference type="STRING" id="391165.GbCGDNIH1_1153"/>
<proteinExistence type="predicted"/>
<protein>
    <submittedName>
        <fullName evidence="1">Cytosolic protein</fullName>
    </submittedName>
</protein>
<dbReference type="InterPro" id="IPR018715">
    <property type="entry name" value="DUF2239"/>
</dbReference>
<gene>
    <name evidence="1" type="ordered locus">GbCGDNIH1_1153</name>
</gene>
<dbReference type="KEGG" id="gbe:GbCGDNIH1_1153"/>
<dbReference type="eggNOG" id="COG3644">
    <property type="taxonomic scope" value="Bacteria"/>
</dbReference>
<dbReference type="Pfam" id="PF09998">
    <property type="entry name" value="DUF2239"/>
    <property type="match status" value="1"/>
</dbReference>
<name>Q0BT01_GRABC</name>
<dbReference type="EMBL" id="CP000394">
    <property type="protein sequence ID" value="ABI62051.1"/>
    <property type="molecule type" value="Genomic_DNA"/>
</dbReference>
<accession>Q0BT01</accession>
<organism evidence="1 2">
    <name type="scientific">Granulibacter bethesdensis (strain ATCC BAA-1260 / CGDNIH1)</name>
    <dbReference type="NCBI Taxonomy" id="391165"/>
    <lineage>
        <taxon>Bacteria</taxon>
        <taxon>Pseudomonadati</taxon>
        <taxon>Pseudomonadota</taxon>
        <taxon>Alphaproteobacteria</taxon>
        <taxon>Acetobacterales</taxon>
        <taxon>Acetobacteraceae</taxon>
        <taxon>Granulibacter</taxon>
    </lineage>
</organism>
<keyword evidence="2" id="KW-1185">Reference proteome</keyword>
<sequence length="231" mass="25319">MTISFIRVLIGRSISEHPMSDPTLKTCTAFVGHRLLLSGPLPDVALAVRQSTGVADMVLVFDDATGRIVDLDLRGSNADILERISQPPTTYAGRYRPNIDAVPTSQGLDEAQSQKTRGRPKLGVVAREVTLLPRQWDWLTNQPGGASATLRRLVDEARKTASPRQQRRAAQEAAYQFMQAIAGDLPGYEDATRALFADDRTSLEQRIAAWPEDIRTHALRLAFGAGENQSA</sequence>
<evidence type="ECO:0000313" key="1">
    <source>
        <dbReference type="EMBL" id="ABI62051.1"/>
    </source>
</evidence>